<reference evidence="1 2" key="1">
    <citation type="journal article" date="2019" name="Commun. Biol.">
        <title>The bagworm genome reveals a unique fibroin gene that provides high tensile strength.</title>
        <authorList>
            <person name="Kono N."/>
            <person name="Nakamura H."/>
            <person name="Ohtoshi R."/>
            <person name="Tomita M."/>
            <person name="Numata K."/>
            <person name="Arakawa K."/>
        </authorList>
    </citation>
    <scope>NUCLEOTIDE SEQUENCE [LARGE SCALE GENOMIC DNA]</scope>
</reference>
<evidence type="ECO:0000313" key="1">
    <source>
        <dbReference type="EMBL" id="GBP57974.1"/>
    </source>
</evidence>
<accession>A0A4C1X6I9</accession>
<keyword evidence="2" id="KW-1185">Reference proteome</keyword>
<evidence type="ECO:0000313" key="2">
    <source>
        <dbReference type="Proteomes" id="UP000299102"/>
    </source>
</evidence>
<name>A0A4C1X6I9_EUMVA</name>
<gene>
    <name evidence="1" type="ORF">EVAR_82611_1</name>
</gene>
<comment type="caution">
    <text evidence="1">The sequence shown here is derived from an EMBL/GenBank/DDBJ whole genome shotgun (WGS) entry which is preliminary data.</text>
</comment>
<protein>
    <submittedName>
        <fullName evidence="1">Uncharacterized protein</fullName>
    </submittedName>
</protein>
<sequence>MTNCFRPRPLFVSRCHDSPISNVLKGNPAEDELSRELPKALLGEVGHRRDVTLLLSLSPSVTSGLLLPTSSLRRLPKVLILLMTVVVTSGLIVPPPRYAPRFPLIINDEGARASAPCAARCGLTTAARRH</sequence>
<dbReference type="AlphaFoldDB" id="A0A4C1X6I9"/>
<dbReference type="Proteomes" id="UP000299102">
    <property type="component" value="Unassembled WGS sequence"/>
</dbReference>
<dbReference type="EMBL" id="BGZK01000724">
    <property type="protein sequence ID" value="GBP57974.1"/>
    <property type="molecule type" value="Genomic_DNA"/>
</dbReference>
<organism evidence="1 2">
    <name type="scientific">Eumeta variegata</name>
    <name type="common">Bagworm moth</name>
    <name type="synonym">Eumeta japonica</name>
    <dbReference type="NCBI Taxonomy" id="151549"/>
    <lineage>
        <taxon>Eukaryota</taxon>
        <taxon>Metazoa</taxon>
        <taxon>Ecdysozoa</taxon>
        <taxon>Arthropoda</taxon>
        <taxon>Hexapoda</taxon>
        <taxon>Insecta</taxon>
        <taxon>Pterygota</taxon>
        <taxon>Neoptera</taxon>
        <taxon>Endopterygota</taxon>
        <taxon>Lepidoptera</taxon>
        <taxon>Glossata</taxon>
        <taxon>Ditrysia</taxon>
        <taxon>Tineoidea</taxon>
        <taxon>Psychidae</taxon>
        <taxon>Oiketicinae</taxon>
        <taxon>Eumeta</taxon>
    </lineage>
</organism>
<proteinExistence type="predicted"/>